<feature type="region of interest" description="Disordered" evidence="1">
    <location>
        <begin position="1"/>
        <end position="151"/>
    </location>
</feature>
<feature type="compositionally biased region" description="Basic and acidic residues" evidence="1">
    <location>
        <begin position="89"/>
        <end position="110"/>
    </location>
</feature>
<name>A0A1X2HTF9_SYNRA</name>
<feature type="compositionally biased region" description="Polar residues" evidence="1">
    <location>
        <begin position="74"/>
        <end position="83"/>
    </location>
</feature>
<protein>
    <submittedName>
        <fullName evidence="2">Uncharacterized protein</fullName>
    </submittedName>
</protein>
<gene>
    <name evidence="2" type="ORF">BCR43DRAFT_466059</name>
</gene>
<dbReference type="OrthoDB" id="2442555at2759"/>
<keyword evidence="3" id="KW-1185">Reference proteome</keyword>
<dbReference type="SUPFAM" id="SSF46689">
    <property type="entry name" value="Homeodomain-like"/>
    <property type="match status" value="1"/>
</dbReference>
<feature type="non-terminal residue" evidence="2">
    <location>
        <position position="360"/>
    </location>
</feature>
<dbReference type="InParanoid" id="A0A1X2HTF9"/>
<dbReference type="AlphaFoldDB" id="A0A1X2HTF9"/>
<feature type="compositionally biased region" description="Polar residues" evidence="1">
    <location>
        <begin position="111"/>
        <end position="120"/>
    </location>
</feature>
<proteinExistence type="predicted"/>
<organism evidence="2 3">
    <name type="scientific">Syncephalastrum racemosum</name>
    <name type="common">Filamentous fungus</name>
    <dbReference type="NCBI Taxonomy" id="13706"/>
    <lineage>
        <taxon>Eukaryota</taxon>
        <taxon>Fungi</taxon>
        <taxon>Fungi incertae sedis</taxon>
        <taxon>Mucoromycota</taxon>
        <taxon>Mucoromycotina</taxon>
        <taxon>Mucoromycetes</taxon>
        <taxon>Mucorales</taxon>
        <taxon>Syncephalastraceae</taxon>
        <taxon>Syncephalastrum</taxon>
    </lineage>
</organism>
<dbReference type="InterPro" id="IPR009057">
    <property type="entry name" value="Homeodomain-like_sf"/>
</dbReference>
<reference evidence="2 3" key="1">
    <citation type="submission" date="2016-07" db="EMBL/GenBank/DDBJ databases">
        <title>Pervasive Adenine N6-methylation of Active Genes in Fungi.</title>
        <authorList>
            <consortium name="DOE Joint Genome Institute"/>
            <person name="Mondo S.J."/>
            <person name="Dannebaum R.O."/>
            <person name="Kuo R.C."/>
            <person name="Labutti K."/>
            <person name="Haridas S."/>
            <person name="Kuo A."/>
            <person name="Salamov A."/>
            <person name="Ahrendt S.R."/>
            <person name="Lipzen A."/>
            <person name="Sullivan W."/>
            <person name="Andreopoulos W.B."/>
            <person name="Clum A."/>
            <person name="Lindquist E."/>
            <person name="Daum C."/>
            <person name="Ramamoorthy G.K."/>
            <person name="Gryganskyi A."/>
            <person name="Culley D."/>
            <person name="Magnuson J.K."/>
            <person name="James T.Y."/>
            <person name="O'Malley M.A."/>
            <person name="Stajich J.E."/>
            <person name="Spatafora J.W."/>
            <person name="Visel A."/>
            <person name="Grigoriev I.V."/>
        </authorList>
    </citation>
    <scope>NUCLEOTIDE SEQUENCE [LARGE SCALE GENOMIC DNA]</scope>
    <source>
        <strain evidence="2 3">NRRL 2496</strain>
    </source>
</reference>
<sequence length="360" mass="39834">MLAMSSPQSRVGGNSVDLDYGTTSASITVVDYDEYANDDDPSKEKTQGEMTAGIVQTEETYHIVSTESDMGKNSIRSSVSAAETANAAEKVRPVPEPKTDNDPSSSHDTETTISQAQTTESQEKPTETKQRGRPRKNPPKDTKTQRGPKKRYTDTLIIQLIDTIQNAGLNCAQAARLLDMHPRTAQRYWARYREGKPYLPSQSGNSADTNPELTTEHTLALQKLYDEDHTSTLKEAQALLRERFAISITQSDLQKHLVGHCALIMKRLEKRSHADNSPTTVEERVNWVKAINKRGIDYNNCVFIGESGFNMRIKRSFGSSRKSQPAPSTASRTSGVNVTLLGAIFAKVVLHLSLKKPRGV</sequence>
<dbReference type="Proteomes" id="UP000242180">
    <property type="component" value="Unassembled WGS sequence"/>
</dbReference>
<evidence type="ECO:0000313" key="3">
    <source>
        <dbReference type="Proteomes" id="UP000242180"/>
    </source>
</evidence>
<feature type="compositionally biased region" description="Polar residues" evidence="1">
    <location>
        <begin position="1"/>
        <end position="12"/>
    </location>
</feature>
<evidence type="ECO:0000256" key="1">
    <source>
        <dbReference type="SAM" id="MobiDB-lite"/>
    </source>
</evidence>
<dbReference type="OMA" id="YWARYRE"/>
<comment type="caution">
    <text evidence="2">The sequence shown here is derived from an EMBL/GenBank/DDBJ whole genome shotgun (WGS) entry which is preliminary data.</text>
</comment>
<evidence type="ECO:0000313" key="2">
    <source>
        <dbReference type="EMBL" id="ORZ02833.1"/>
    </source>
</evidence>
<feature type="compositionally biased region" description="Basic and acidic residues" evidence="1">
    <location>
        <begin position="121"/>
        <end position="130"/>
    </location>
</feature>
<accession>A0A1X2HTF9</accession>
<dbReference type="EMBL" id="MCGN01000001">
    <property type="protein sequence ID" value="ORZ02833.1"/>
    <property type="molecule type" value="Genomic_DNA"/>
</dbReference>